<feature type="transmembrane region" description="Helical" evidence="13">
    <location>
        <begin position="12"/>
        <end position="30"/>
    </location>
</feature>
<dbReference type="SMART" id="SM00267">
    <property type="entry name" value="GGDEF"/>
    <property type="match status" value="1"/>
</dbReference>
<evidence type="ECO:0000256" key="1">
    <source>
        <dbReference type="ARBA" id="ARBA00004370"/>
    </source>
</evidence>
<dbReference type="InterPro" id="IPR006189">
    <property type="entry name" value="CHASE_dom"/>
</dbReference>
<keyword evidence="9 13" id="KW-0472">Membrane</keyword>
<dbReference type="GO" id="GO:0043709">
    <property type="term" value="P:cell adhesion involved in single-species biofilm formation"/>
    <property type="evidence" value="ECO:0007669"/>
    <property type="project" value="TreeGrafter"/>
</dbReference>
<dbReference type="GO" id="GO:1902201">
    <property type="term" value="P:negative regulation of bacterial-type flagellum-dependent cell motility"/>
    <property type="evidence" value="ECO:0007669"/>
    <property type="project" value="TreeGrafter"/>
</dbReference>
<keyword evidence="4 13" id="KW-0812">Transmembrane</keyword>
<evidence type="ECO:0000256" key="8">
    <source>
        <dbReference type="ARBA" id="ARBA00022989"/>
    </source>
</evidence>
<evidence type="ECO:0000313" key="18">
    <source>
        <dbReference type="Proteomes" id="UP000319502"/>
    </source>
</evidence>
<evidence type="ECO:0000259" key="14">
    <source>
        <dbReference type="PROSITE" id="PS50112"/>
    </source>
</evidence>
<dbReference type="PANTHER" id="PTHR45138">
    <property type="entry name" value="REGULATORY COMPONENTS OF SENSORY TRANSDUCTION SYSTEM"/>
    <property type="match status" value="1"/>
</dbReference>
<comment type="catalytic activity">
    <reaction evidence="10">
        <text>2 GTP = 3',3'-c-di-GMP + 2 diphosphate</text>
        <dbReference type="Rhea" id="RHEA:24898"/>
        <dbReference type="ChEBI" id="CHEBI:33019"/>
        <dbReference type="ChEBI" id="CHEBI:37565"/>
        <dbReference type="ChEBI" id="CHEBI:58805"/>
        <dbReference type="EC" id="2.7.7.65"/>
    </reaction>
</comment>
<dbReference type="GO" id="GO:0052621">
    <property type="term" value="F:diguanylate cyclase activity"/>
    <property type="evidence" value="ECO:0007669"/>
    <property type="project" value="UniProtKB-EC"/>
</dbReference>
<feature type="transmembrane region" description="Helical" evidence="13">
    <location>
        <begin position="81"/>
        <end position="102"/>
    </location>
</feature>
<feature type="transmembrane region" description="Helical" evidence="13">
    <location>
        <begin position="190"/>
        <end position="212"/>
    </location>
</feature>
<reference evidence="17 18" key="1">
    <citation type="submission" date="2019-07" db="EMBL/GenBank/DDBJ databases">
        <title>The pathways for chlorine oxyanion respiration interact through the shared metabolite chlorate.</title>
        <authorList>
            <person name="Barnum T.P."/>
            <person name="Cheng Y."/>
            <person name="Hill K.A."/>
            <person name="Lucas L.N."/>
            <person name="Carlson H.K."/>
            <person name="Coates J.D."/>
        </authorList>
    </citation>
    <scope>NUCLEOTIDE SEQUENCE [LARGE SCALE GENOMIC DNA]</scope>
    <source>
        <strain evidence="17 18">SFB-3</strain>
    </source>
</reference>
<comment type="subcellular location">
    <subcellularLocation>
        <location evidence="1">Membrane</location>
    </subcellularLocation>
</comment>
<accession>A0A557QQQ7</accession>
<dbReference type="InterPro" id="IPR050469">
    <property type="entry name" value="Diguanylate_Cyclase"/>
</dbReference>
<feature type="domain" description="CHASE" evidence="15">
    <location>
        <begin position="254"/>
        <end position="473"/>
    </location>
</feature>
<evidence type="ECO:0000256" key="12">
    <source>
        <dbReference type="ARBA" id="ARBA00070616"/>
    </source>
</evidence>
<dbReference type="Pfam" id="PF03924">
    <property type="entry name" value="CHASE"/>
    <property type="match status" value="1"/>
</dbReference>
<evidence type="ECO:0000259" key="15">
    <source>
        <dbReference type="PROSITE" id="PS50839"/>
    </source>
</evidence>
<feature type="transmembrane region" description="Helical" evidence="13">
    <location>
        <begin position="122"/>
        <end position="141"/>
    </location>
</feature>
<dbReference type="InterPro" id="IPR029016">
    <property type="entry name" value="GAF-like_dom_sf"/>
</dbReference>
<dbReference type="FunFam" id="3.30.70.270:FF:000001">
    <property type="entry name" value="Diguanylate cyclase domain protein"/>
    <property type="match status" value="1"/>
</dbReference>
<comment type="caution">
    <text evidence="17">The sequence shown here is derived from an EMBL/GenBank/DDBJ whole genome shotgun (WGS) entry which is preliminary data.</text>
</comment>
<feature type="domain" description="PAS" evidence="14">
    <location>
        <begin position="545"/>
        <end position="598"/>
    </location>
</feature>
<dbReference type="SUPFAM" id="SSF55785">
    <property type="entry name" value="PYP-like sensor domain (PAS domain)"/>
    <property type="match status" value="1"/>
</dbReference>
<evidence type="ECO:0000256" key="13">
    <source>
        <dbReference type="SAM" id="Phobius"/>
    </source>
</evidence>
<keyword evidence="3" id="KW-0808">Transferase</keyword>
<dbReference type="GO" id="GO:0007165">
    <property type="term" value="P:signal transduction"/>
    <property type="evidence" value="ECO:0007669"/>
    <property type="project" value="UniProtKB-ARBA"/>
</dbReference>
<organism evidence="17 18">
    <name type="scientific">Denitromonas halophila</name>
    <dbReference type="NCBI Taxonomy" id="1629404"/>
    <lineage>
        <taxon>Bacteria</taxon>
        <taxon>Pseudomonadati</taxon>
        <taxon>Pseudomonadota</taxon>
        <taxon>Betaproteobacteria</taxon>
        <taxon>Rhodocyclales</taxon>
        <taxon>Zoogloeaceae</taxon>
        <taxon>Denitromonas</taxon>
    </lineage>
</organism>
<dbReference type="NCBIfam" id="TIGR00229">
    <property type="entry name" value="sensory_box"/>
    <property type="match status" value="1"/>
</dbReference>
<dbReference type="GO" id="GO:0005886">
    <property type="term" value="C:plasma membrane"/>
    <property type="evidence" value="ECO:0007669"/>
    <property type="project" value="TreeGrafter"/>
</dbReference>
<proteinExistence type="predicted"/>
<dbReference type="GO" id="GO:0006355">
    <property type="term" value="P:regulation of DNA-templated transcription"/>
    <property type="evidence" value="ECO:0007669"/>
    <property type="project" value="InterPro"/>
</dbReference>
<dbReference type="OrthoDB" id="9814866at2"/>
<evidence type="ECO:0000256" key="11">
    <source>
        <dbReference type="ARBA" id="ARBA00059827"/>
    </source>
</evidence>
<dbReference type="RefSeq" id="WP_144309871.1">
    <property type="nucleotide sequence ID" value="NZ_VMNK01000011.1"/>
</dbReference>
<dbReference type="SMART" id="SM00091">
    <property type="entry name" value="PAS"/>
    <property type="match status" value="1"/>
</dbReference>
<dbReference type="Gene3D" id="3.30.450.350">
    <property type="entry name" value="CHASE domain"/>
    <property type="match status" value="1"/>
</dbReference>
<evidence type="ECO:0000256" key="7">
    <source>
        <dbReference type="ARBA" id="ARBA00022840"/>
    </source>
</evidence>
<dbReference type="EC" id="2.7.7.65" evidence="2"/>
<evidence type="ECO:0000256" key="9">
    <source>
        <dbReference type="ARBA" id="ARBA00023136"/>
    </source>
</evidence>
<evidence type="ECO:0000313" key="17">
    <source>
        <dbReference type="EMBL" id="TVO55244.1"/>
    </source>
</evidence>
<dbReference type="GO" id="GO:0005524">
    <property type="term" value="F:ATP binding"/>
    <property type="evidence" value="ECO:0007669"/>
    <property type="project" value="UniProtKB-KW"/>
</dbReference>
<comment type="function">
    <text evidence="11">Putative oxygen sensor; modulates the activity of FixJ, a transcriptional activator of nitrogen fixation fixK gene. FixL probably acts as a kinase that phosphorylates FixJ.</text>
</comment>
<dbReference type="FunFam" id="3.30.450.20:FF:000060">
    <property type="entry name" value="Sensor protein FixL"/>
    <property type="match status" value="1"/>
</dbReference>
<keyword evidence="7" id="KW-0067">ATP-binding</keyword>
<dbReference type="CDD" id="cd00130">
    <property type="entry name" value="PAS"/>
    <property type="match status" value="1"/>
</dbReference>
<name>A0A557QQQ7_9RHOO</name>
<dbReference type="Pfam" id="PF00990">
    <property type="entry name" value="GGDEF"/>
    <property type="match status" value="1"/>
</dbReference>
<protein>
    <recommendedName>
        <fullName evidence="12">Sensor protein FixL</fullName>
        <ecNumber evidence="2">2.7.7.65</ecNumber>
    </recommendedName>
</protein>
<dbReference type="AlphaFoldDB" id="A0A557QQQ7"/>
<dbReference type="SUPFAM" id="SSF55781">
    <property type="entry name" value="GAF domain-like"/>
    <property type="match status" value="1"/>
</dbReference>
<dbReference type="NCBIfam" id="TIGR00254">
    <property type="entry name" value="GGDEF"/>
    <property type="match status" value="1"/>
</dbReference>
<dbReference type="InterPro" id="IPR000014">
    <property type="entry name" value="PAS"/>
</dbReference>
<dbReference type="Proteomes" id="UP000319502">
    <property type="component" value="Unassembled WGS sequence"/>
</dbReference>
<dbReference type="InterPro" id="IPR043128">
    <property type="entry name" value="Rev_trsase/Diguanyl_cyclase"/>
</dbReference>
<dbReference type="InterPro" id="IPR029787">
    <property type="entry name" value="Nucleotide_cyclase"/>
</dbReference>
<gene>
    <name evidence="17" type="ORF">FHP91_12210</name>
</gene>
<dbReference type="GO" id="GO:0016301">
    <property type="term" value="F:kinase activity"/>
    <property type="evidence" value="ECO:0007669"/>
    <property type="project" value="UniProtKB-KW"/>
</dbReference>
<dbReference type="InterPro" id="IPR042240">
    <property type="entry name" value="CHASE_sf"/>
</dbReference>
<dbReference type="Gene3D" id="3.30.450.40">
    <property type="match status" value="1"/>
</dbReference>
<dbReference type="PROSITE" id="PS50887">
    <property type="entry name" value="GGDEF"/>
    <property type="match status" value="1"/>
</dbReference>
<feature type="domain" description="GGDEF" evidence="16">
    <location>
        <begin position="880"/>
        <end position="1014"/>
    </location>
</feature>
<evidence type="ECO:0000256" key="6">
    <source>
        <dbReference type="ARBA" id="ARBA00022777"/>
    </source>
</evidence>
<dbReference type="CDD" id="cd01949">
    <property type="entry name" value="GGDEF"/>
    <property type="match status" value="1"/>
</dbReference>
<evidence type="ECO:0000256" key="3">
    <source>
        <dbReference type="ARBA" id="ARBA00022679"/>
    </source>
</evidence>
<dbReference type="SMART" id="SM01079">
    <property type="entry name" value="CHASE"/>
    <property type="match status" value="1"/>
</dbReference>
<keyword evidence="5" id="KW-0547">Nucleotide-binding</keyword>
<dbReference type="InterPro" id="IPR035965">
    <property type="entry name" value="PAS-like_dom_sf"/>
</dbReference>
<keyword evidence="18" id="KW-1185">Reference proteome</keyword>
<dbReference type="EMBL" id="VMNK01000011">
    <property type="protein sequence ID" value="TVO55244.1"/>
    <property type="molecule type" value="Genomic_DNA"/>
</dbReference>
<dbReference type="PANTHER" id="PTHR45138:SF9">
    <property type="entry name" value="DIGUANYLATE CYCLASE DGCM-RELATED"/>
    <property type="match status" value="1"/>
</dbReference>
<evidence type="ECO:0000256" key="5">
    <source>
        <dbReference type="ARBA" id="ARBA00022741"/>
    </source>
</evidence>
<dbReference type="PROSITE" id="PS50112">
    <property type="entry name" value="PAS"/>
    <property type="match status" value="1"/>
</dbReference>
<dbReference type="Gene3D" id="3.30.450.20">
    <property type="entry name" value="PAS domain"/>
    <property type="match status" value="1"/>
</dbReference>
<dbReference type="SUPFAM" id="SSF55073">
    <property type="entry name" value="Nucleotide cyclase"/>
    <property type="match status" value="1"/>
</dbReference>
<feature type="transmembrane region" description="Helical" evidence="13">
    <location>
        <begin position="36"/>
        <end position="69"/>
    </location>
</feature>
<dbReference type="InterPro" id="IPR000160">
    <property type="entry name" value="GGDEF_dom"/>
</dbReference>
<dbReference type="PROSITE" id="PS50839">
    <property type="entry name" value="CHASE"/>
    <property type="match status" value="1"/>
</dbReference>
<evidence type="ECO:0000256" key="4">
    <source>
        <dbReference type="ARBA" id="ARBA00022692"/>
    </source>
</evidence>
<sequence>MIESQWIRQPVLAMVYALAGVLASVFPGPVAGELTIAIPAVVALLGWLACGPWALIGVSVGALFFGMISDPLLGSLPRPDAFVGALFGVVGANVQALLGAVLTRRFVPRWKQLAHVFDALRLFFFAGALAALPWAALRLLLRYLGDFPLFVSPAAAFGAAWLSQVLAVIAVLPIALSLSWRGDSPLRTRVASLVIPAGAVLLAVLALYRVAFDVEHQRQAARFEAVGAAISHRIQDRVGEVMAALDGVDRFFEVDATPTRRTFHRLADAAVQRAPGLVALQWVPQVAGRDRRTYETLAEADGLAGFVFREYEAGGSVTPARAREVHYPVFFSVPRQLSPYRLGVDLASIPTLEHAISKAPEDGLRVLGPLPMPVSSNVRVAEEVMLLMSPVFQDTGAAGGPVFRGLIVGVLRLMPLMTSVMADFDLTGLFVSLSDASDGAGNSRLYPAALRPVNDGFVMTETLPVGDRVWQLRMASDGRFEAADGLPLLWIAMIGSAIFFALLHGFLLTVSGQRTEVARQIGEATARLTREVEERRRIEAILRQSDARMSGVFQAVVDGIVIIDESGVIDSANPAVTGIFGWTPLELVGRNVSMLMPEPFQSAHDGYLDTYRRTGRKNTIGFHRTVEGLRKDGRRFPVELTVSELMLADRKVFVGLLRDITDRVASAEQARQFNEQLQDMVGALERRDGELTELNRINEQLMACNDRNEAADVVRLAMARIFSGTSGRIVAHVPGQRDGHLADWVSWGDAADLATLVHPNECWAVRQGRSYEVVATEALVKCTHLDPALGPYMCVPLMVQGRAHALVTLAFGSMSELQRRNIRRLLGAVAESVNLALSNLNLREILRDQVVRDPLTQLYNRRYMEEALSREVKRARRNGSLLACTVIDLDHFKAINDAYGHDVGDEVLRRMADALNRWFRSSDTVCRYGGEEFVVIMPEQSGDTISERLLALQEHFADEVFHAGSRRFTRCTFSAGVAVDSGDDIDAIALLKLADNALYAAKAAGRNRVIVSGA</sequence>
<evidence type="ECO:0000259" key="16">
    <source>
        <dbReference type="PROSITE" id="PS50887"/>
    </source>
</evidence>
<feature type="transmembrane region" description="Helical" evidence="13">
    <location>
        <begin position="153"/>
        <end position="178"/>
    </location>
</feature>
<keyword evidence="6" id="KW-0418">Kinase</keyword>
<dbReference type="Pfam" id="PF13426">
    <property type="entry name" value="PAS_9"/>
    <property type="match status" value="1"/>
</dbReference>
<evidence type="ECO:0000256" key="10">
    <source>
        <dbReference type="ARBA" id="ARBA00034247"/>
    </source>
</evidence>
<keyword evidence="8 13" id="KW-1133">Transmembrane helix</keyword>
<evidence type="ECO:0000256" key="2">
    <source>
        <dbReference type="ARBA" id="ARBA00012528"/>
    </source>
</evidence>
<dbReference type="Gene3D" id="3.30.70.270">
    <property type="match status" value="1"/>
</dbReference>